<dbReference type="InterPro" id="IPR029063">
    <property type="entry name" value="SAM-dependent_MTases_sf"/>
</dbReference>
<dbReference type="eggNOG" id="ENOG502S8W5">
    <property type="taxonomic scope" value="Eukaryota"/>
</dbReference>
<dbReference type="Pfam" id="PF13649">
    <property type="entry name" value="Methyltransf_25"/>
    <property type="match status" value="1"/>
</dbReference>
<keyword evidence="3" id="KW-1185">Reference proteome</keyword>
<accession>S7S044</accession>
<protein>
    <recommendedName>
        <fullName evidence="1">Methyltransferase domain-containing protein</fullName>
    </recommendedName>
</protein>
<dbReference type="GeneID" id="19308059"/>
<evidence type="ECO:0000313" key="3">
    <source>
        <dbReference type="Proteomes" id="UP000030669"/>
    </source>
</evidence>
<sequence length="327" mass="36479">MQPYKPFPEVRHPTMVQTALGHSERGGLAANDSEAVSNGGPPPIQHRARTYQAFPGAQYILPCDEEEQARLELQHRVLQRAIGGRLVIPPLTLQPGDHVLDCGTGSGIWLLDLASQESPDIVFRGIDIESRLFPVVKPPNVTFSVGTTTQLPAEWDNQFKLVNQRLLIAALTSSEWPRVLKEVRRTLVSGGWVQLLEAKRWGAEDGQWSAKHRKLLNELFAAKRLVIDCSVQLPHFLKEAGFGNVHVEEYRIPAGSWAGTVGIETRDNFIGVFRGMKTPILNAGGFGYVTTEDEYDQWMTNMAEEWDTMEGTTVDICVCFAQKMSQE</sequence>
<dbReference type="RefSeq" id="XP_007862149.1">
    <property type="nucleotide sequence ID" value="XM_007863958.1"/>
</dbReference>
<feature type="domain" description="Methyltransferase" evidence="1">
    <location>
        <begin position="99"/>
        <end position="191"/>
    </location>
</feature>
<dbReference type="HOGENOM" id="CLU_010595_9_3_1"/>
<dbReference type="AlphaFoldDB" id="S7S044"/>
<dbReference type="Proteomes" id="UP000030669">
    <property type="component" value="Unassembled WGS sequence"/>
</dbReference>
<gene>
    <name evidence="2" type="ORF">GLOTRDRAFT_70192</name>
</gene>
<dbReference type="InterPro" id="IPR041698">
    <property type="entry name" value="Methyltransf_25"/>
</dbReference>
<dbReference type="OrthoDB" id="184880at2759"/>
<dbReference type="KEGG" id="gtr:GLOTRDRAFT_70192"/>
<reference evidence="2 3" key="1">
    <citation type="journal article" date="2012" name="Science">
        <title>The Paleozoic origin of enzymatic lignin decomposition reconstructed from 31 fungal genomes.</title>
        <authorList>
            <person name="Floudas D."/>
            <person name="Binder M."/>
            <person name="Riley R."/>
            <person name="Barry K."/>
            <person name="Blanchette R.A."/>
            <person name="Henrissat B."/>
            <person name="Martinez A.T."/>
            <person name="Otillar R."/>
            <person name="Spatafora J.W."/>
            <person name="Yadav J.S."/>
            <person name="Aerts A."/>
            <person name="Benoit I."/>
            <person name="Boyd A."/>
            <person name="Carlson A."/>
            <person name="Copeland A."/>
            <person name="Coutinho P.M."/>
            <person name="de Vries R.P."/>
            <person name="Ferreira P."/>
            <person name="Findley K."/>
            <person name="Foster B."/>
            <person name="Gaskell J."/>
            <person name="Glotzer D."/>
            <person name="Gorecki P."/>
            <person name="Heitman J."/>
            <person name="Hesse C."/>
            <person name="Hori C."/>
            <person name="Igarashi K."/>
            <person name="Jurgens J.A."/>
            <person name="Kallen N."/>
            <person name="Kersten P."/>
            <person name="Kohler A."/>
            <person name="Kuees U."/>
            <person name="Kumar T.K.A."/>
            <person name="Kuo A."/>
            <person name="LaButti K."/>
            <person name="Larrondo L.F."/>
            <person name="Lindquist E."/>
            <person name="Ling A."/>
            <person name="Lombard V."/>
            <person name="Lucas S."/>
            <person name="Lundell T."/>
            <person name="Martin R."/>
            <person name="McLaughlin D.J."/>
            <person name="Morgenstern I."/>
            <person name="Morin E."/>
            <person name="Murat C."/>
            <person name="Nagy L.G."/>
            <person name="Nolan M."/>
            <person name="Ohm R.A."/>
            <person name="Patyshakuliyeva A."/>
            <person name="Rokas A."/>
            <person name="Ruiz-Duenas F.J."/>
            <person name="Sabat G."/>
            <person name="Salamov A."/>
            <person name="Samejima M."/>
            <person name="Schmutz J."/>
            <person name="Slot J.C."/>
            <person name="St John F."/>
            <person name="Stenlid J."/>
            <person name="Sun H."/>
            <person name="Sun S."/>
            <person name="Syed K."/>
            <person name="Tsang A."/>
            <person name="Wiebenga A."/>
            <person name="Young D."/>
            <person name="Pisabarro A."/>
            <person name="Eastwood D.C."/>
            <person name="Martin F."/>
            <person name="Cullen D."/>
            <person name="Grigoriev I.V."/>
            <person name="Hibbett D.S."/>
        </authorList>
    </citation>
    <scope>NUCLEOTIDE SEQUENCE [LARGE SCALE GENOMIC DNA]</scope>
    <source>
        <strain evidence="2 3">ATCC 11539</strain>
    </source>
</reference>
<evidence type="ECO:0000313" key="2">
    <source>
        <dbReference type="EMBL" id="EPQ59064.1"/>
    </source>
</evidence>
<dbReference type="EMBL" id="KB469297">
    <property type="protein sequence ID" value="EPQ59064.1"/>
    <property type="molecule type" value="Genomic_DNA"/>
</dbReference>
<dbReference type="CDD" id="cd02440">
    <property type="entry name" value="AdoMet_MTases"/>
    <property type="match status" value="1"/>
</dbReference>
<organism evidence="2 3">
    <name type="scientific">Gloeophyllum trabeum (strain ATCC 11539 / FP-39264 / Madison 617)</name>
    <name type="common">Brown rot fungus</name>
    <dbReference type="NCBI Taxonomy" id="670483"/>
    <lineage>
        <taxon>Eukaryota</taxon>
        <taxon>Fungi</taxon>
        <taxon>Dikarya</taxon>
        <taxon>Basidiomycota</taxon>
        <taxon>Agaricomycotina</taxon>
        <taxon>Agaricomycetes</taxon>
        <taxon>Gloeophyllales</taxon>
        <taxon>Gloeophyllaceae</taxon>
        <taxon>Gloeophyllum</taxon>
    </lineage>
</organism>
<dbReference type="OMA" id="PCEAITH"/>
<evidence type="ECO:0000259" key="1">
    <source>
        <dbReference type="Pfam" id="PF13649"/>
    </source>
</evidence>
<dbReference type="SUPFAM" id="SSF53335">
    <property type="entry name" value="S-adenosyl-L-methionine-dependent methyltransferases"/>
    <property type="match status" value="1"/>
</dbReference>
<proteinExistence type="predicted"/>
<name>S7S044_GLOTA</name>
<dbReference type="Gene3D" id="3.40.50.150">
    <property type="entry name" value="Vaccinia Virus protein VP39"/>
    <property type="match status" value="1"/>
</dbReference>